<dbReference type="eggNOG" id="ENOG5032ZJH">
    <property type="taxonomic scope" value="Bacteria"/>
</dbReference>
<dbReference type="RefSeq" id="WP_011877816.1">
    <property type="nucleotide sequence ID" value="NC_009253.1"/>
</dbReference>
<dbReference type="AlphaFoldDB" id="A4J4J7"/>
<dbReference type="OrthoDB" id="3034917at2"/>
<dbReference type="KEGG" id="drm:Dred_1470"/>
<keyword evidence="2" id="KW-1185">Reference proteome</keyword>
<dbReference type="HOGENOM" id="CLU_156635_0_0_9"/>
<dbReference type="InterPro" id="IPR025373">
    <property type="entry name" value="DUF4363"/>
</dbReference>
<reference evidence="1 2" key="1">
    <citation type="submission" date="2007-03" db="EMBL/GenBank/DDBJ databases">
        <title>Complete sequence of Desulfotomaculum reducens MI-1.</title>
        <authorList>
            <consortium name="US DOE Joint Genome Institute"/>
            <person name="Copeland A."/>
            <person name="Lucas S."/>
            <person name="Lapidus A."/>
            <person name="Barry K."/>
            <person name="Detter J.C."/>
            <person name="Glavina del Rio T."/>
            <person name="Hammon N."/>
            <person name="Israni S."/>
            <person name="Dalin E."/>
            <person name="Tice H."/>
            <person name="Pitluck S."/>
            <person name="Sims D."/>
            <person name="Brettin T."/>
            <person name="Bruce D."/>
            <person name="Han C."/>
            <person name="Tapia R."/>
            <person name="Schmutz J."/>
            <person name="Larimer F."/>
            <person name="Land M."/>
            <person name="Hauser L."/>
            <person name="Kyrpides N."/>
            <person name="Kim E."/>
            <person name="Tebo B.M."/>
            <person name="Richardson P."/>
        </authorList>
    </citation>
    <scope>NUCLEOTIDE SEQUENCE [LARGE SCALE GENOMIC DNA]</scope>
    <source>
        <strain evidence="1 2">MI-1</strain>
    </source>
</reference>
<evidence type="ECO:0008006" key="3">
    <source>
        <dbReference type="Google" id="ProtNLM"/>
    </source>
</evidence>
<evidence type="ECO:0000313" key="1">
    <source>
        <dbReference type="EMBL" id="ABO50000.1"/>
    </source>
</evidence>
<name>A4J4J7_DESRM</name>
<proteinExistence type="predicted"/>
<sequence>MRLLLSLTLVIALIIGLGVWVNYSLAVAAEDLTELIHQVTREVERENWQAANGKMKSLEKQWDETGVWWPVVMDHQEIDNIDFSLAKLKEYIATNDRSLSMGYLSELKLMILHLPENEAVNLKNIL</sequence>
<evidence type="ECO:0000313" key="2">
    <source>
        <dbReference type="Proteomes" id="UP000001556"/>
    </source>
</evidence>
<dbReference type="STRING" id="349161.Dred_1470"/>
<protein>
    <recommendedName>
        <fullName evidence="3">DUF4363 family protein</fullName>
    </recommendedName>
</protein>
<dbReference type="EMBL" id="CP000612">
    <property type="protein sequence ID" value="ABO50000.1"/>
    <property type="molecule type" value="Genomic_DNA"/>
</dbReference>
<organism evidence="1 2">
    <name type="scientific">Desulforamulus reducens (strain ATCC BAA-1160 / DSM 100696 / MI-1)</name>
    <name type="common">Desulfotomaculum reducens</name>
    <dbReference type="NCBI Taxonomy" id="349161"/>
    <lineage>
        <taxon>Bacteria</taxon>
        <taxon>Bacillati</taxon>
        <taxon>Bacillota</taxon>
        <taxon>Clostridia</taxon>
        <taxon>Eubacteriales</taxon>
        <taxon>Peptococcaceae</taxon>
        <taxon>Desulforamulus</taxon>
    </lineage>
</organism>
<gene>
    <name evidence="1" type="ordered locus">Dred_1470</name>
</gene>
<dbReference type="Pfam" id="PF14276">
    <property type="entry name" value="DUF4363"/>
    <property type="match status" value="1"/>
</dbReference>
<dbReference type="Proteomes" id="UP000001556">
    <property type="component" value="Chromosome"/>
</dbReference>
<accession>A4J4J7</accession>